<dbReference type="InterPro" id="IPR029063">
    <property type="entry name" value="SAM-dependent_MTases_sf"/>
</dbReference>
<keyword evidence="2" id="KW-1185">Reference proteome</keyword>
<dbReference type="EMBL" id="JBBKTW010000003">
    <property type="protein sequence ID" value="MEN2988705.1"/>
    <property type="molecule type" value="Genomic_DNA"/>
</dbReference>
<organism evidence="1 2">
    <name type="scientific">Tistrella arctica</name>
    <dbReference type="NCBI Taxonomy" id="3133430"/>
    <lineage>
        <taxon>Bacteria</taxon>
        <taxon>Pseudomonadati</taxon>
        <taxon>Pseudomonadota</taxon>
        <taxon>Alphaproteobacteria</taxon>
        <taxon>Geminicoccales</taxon>
        <taxon>Geminicoccaceae</taxon>
        <taxon>Tistrella</taxon>
    </lineage>
</organism>
<accession>A0ABU9YIR8</accession>
<dbReference type="RefSeq" id="WP_345937270.1">
    <property type="nucleotide sequence ID" value="NZ_JBBKTW010000003.1"/>
</dbReference>
<dbReference type="Proteomes" id="UP001413721">
    <property type="component" value="Unassembled WGS sequence"/>
</dbReference>
<reference evidence="1 2" key="1">
    <citation type="submission" date="2024-03" db="EMBL/GenBank/DDBJ databases">
        <title>High-quality draft genome sequencing of Tistrella sp. BH-R2-4.</title>
        <authorList>
            <person name="Dong C."/>
        </authorList>
    </citation>
    <scope>NUCLEOTIDE SEQUENCE [LARGE SCALE GENOMIC DNA]</scope>
    <source>
        <strain evidence="1 2">BH-R2-4</strain>
    </source>
</reference>
<keyword evidence="1" id="KW-0808">Transferase</keyword>
<evidence type="ECO:0000313" key="2">
    <source>
        <dbReference type="Proteomes" id="UP001413721"/>
    </source>
</evidence>
<dbReference type="GO" id="GO:0008168">
    <property type="term" value="F:methyltransferase activity"/>
    <property type="evidence" value="ECO:0007669"/>
    <property type="project" value="UniProtKB-KW"/>
</dbReference>
<dbReference type="SUPFAM" id="SSF53335">
    <property type="entry name" value="S-adenosyl-L-methionine-dependent methyltransferases"/>
    <property type="match status" value="1"/>
</dbReference>
<name>A0ABU9YIR8_9PROT</name>
<dbReference type="GO" id="GO:0032259">
    <property type="term" value="P:methylation"/>
    <property type="evidence" value="ECO:0007669"/>
    <property type="project" value="UniProtKB-KW"/>
</dbReference>
<dbReference type="Gene3D" id="3.40.50.150">
    <property type="entry name" value="Vaccinia Virus protein VP39"/>
    <property type="match status" value="1"/>
</dbReference>
<dbReference type="CDD" id="cd02440">
    <property type="entry name" value="AdoMet_MTases"/>
    <property type="match status" value="1"/>
</dbReference>
<proteinExistence type="predicted"/>
<keyword evidence="1" id="KW-0489">Methyltransferase</keyword>
<dbReference type="Pfam" id="PF13489">
    <property type="entry name" value="Methyltransf_23"/>
    <property type="match status" value="1"/>
</dbReference>
<sequence>MLSRRFDIAESAEPIVTLNEIQRRARQRLITDIEAGEYVFVPLPCPVCEGTDFTPLATRDRYGVPCRVVICKTCTLVQTNPYLDDNSVGKFYSEIFGPLHRGAEQPTEQKFRGRRQYGSRVASWLMKNGVTPPMQVVDVGCSSGGVLQGLTDAGFKGVGIDISPDYIADARSRGLTAIVGTLDDLVLPEPPDVIAYCQSLEHFVSINEELERISRVAGAKTQVYIEVPGLF</sequence>
<gene>
    <name evidence="1" type="ORF">WG926_10360</name>
</gene>
<evidence type="ECO:0000313" key="1">
    <source>
        <dbReference type="EMBL" id="MEN2988705.1"/>
    </source>
</evidence>
<comment type="caution">
    <text evidence="1">The sequence shown here is derived from an EMBL/GenBank/DDBJ whole genome shotgun (WGS) entry which is preliminary data.</text>
</comment>
<protein>
    <submittedName>
        <fullName evidence="1">Methyltransferase domain-containing protein</fullName>
    </submittedName>
</protein>